<dbReference type="GO" id="GO:0051287">
    <property type="term" value="F:NAD binding"/>
    <property type="evidence" value="ECO:0007669"/>
    <property type="project" value="InterPro"/>
</dbReference>
<dbReference type="SUPFAM" id="SSF51735">
    <property type="entry name" value="NAD(P)-binding Rossmann-fold domains"/>
    <property type="match status" value="1"/>
</dbReference>
<dbReference type="Proteomes" id="UP000219353">
    <property type="component" value="Unassembled WGS sequence"/>
</dbReference>
<dbReference type="InterPro" id="IPR006140">
    <property type="entry name" value="D-isomer_DH_NAD-bd"/>
</dbReference>
<dbReference type="Pfam" id="PF00389">
    <property type="entry name" value="2-Hacid_dh"/>
    <property type="match status" value="1"/>
</dbReference>
<dbReference type="CDD" id="cd12183">
    <property type="entry name" value="LDH_like_2"/>
    <property type="match status" value="1"/>
</dbReference>
<accession>A0A285I9S3</accession>
<sequence>MITSADLHLSENNGSQASVGLPMKVAVFSAKKYDQDGFTQWADPSLQFSYFDSRLNALNVKLAQGCHAICAFVNDDLSADVLQQMSAMGIEMVALRCAGFNNVDLDTAKALGIRIARVPAYSPEAVAEHTVAMMLTLNRKLHKAFNRVRDDNFAIDGLLGFNMHGKTVGLIGTGRIGLATARILKGFGCKLLCYDVEPTDELADSYVSLNELYAQSDIISLHCPLNPATKHLINSDSLAKMRDGVMLINTSRGGLVNTKTVIQGLKSRKIGYLGLDVYEQEADIFFENLSEQVIDDDVFKRLLTFPNVLITSHQAFFTKEALAQISTITSENLMAFAGGNATGNELVK</sequence>
<evidence type="ECO:0000256" key="4">
    <source>
        <dbReference type="RuleBase" id="RU003719"/>
    </source>
</evidence>
<gene>
    <name evidence="7" type="ORF">SAMN06297280_0776</name>
</gene>
<evidence type="ECO:0000256" key="2">
    <source>
        <dbReference type="ARBA" id="ARBA00023002"/>
    </source>
</evidence>
<dbReference type="GO" id="GO:0008720">
    <property type="term" value="F:D-lactate dehydrogenase (NAD+) activity"/>
    <property type="evidence" value="ECO:0007669"/>
    <property type="project" value="TreeGrafter"/>
</dbReference>
<proteinExistence type="inferred from homology"/>
<organism evidence="7 8">
    <name type="scientific">Arsukibacterium tuosuense</name>
    <dbReference type="NCBI Taxonomy" id="1323745"/>
    <lineage>
        <taxon>Bacteria</taxon>
        <taxon>Pseudomonadati</taxon>
        <taxon>Pseudomonadota</taxon>
        <taxon>Gammaproteobacteria</taxon>
        <taxon>Chromatiales</taxon>
        <taxon>Chromatiaceae</taxon>
        <taxon>Arsukibacterium</taxon>
    </lineage>
</organism>
<dbReference type="InterPro" id="IPR029753">
    <property type="entry name" value="D-isomer_DH_CS"/>
</dbReference>
<dbReference type="Gene3D" id="3.40.50.720">
    <property type="entry name" value="NAD(P)-binding Rossmann-like Domain"/>
    <property type="match status" value="2"/>
</dbReference>
<evidence type="ECO:0000256" key="1">
    <source>
        <dbReference type="ARBA" id="ARBA00005854"/>
    </source>
</evidence>
<keyword evidence="8" id="KW-1185">Reference proteome</keyword>
<dbReference type="InterPro" id="IPR036291">
    <property type="entry name" value="NAD(P)-bd_dom_sf"/>
</dbReference>
<feature type="domain" description="D-isomer specific 2-hydroxyacid dehydrogenase catalytic" evidence="5">
    <location>
        <begin position="26"/>
        <end position="345"/>
    </location>
</feature>
<dbReference type="SUPFAM" id="SSF52283">
    <property type="entry name" value="Formate/glycerate dehydrogenase catalytic domain-like"/>
    <property type="match status" value="1"/>
</dbReference>
<evidence type="ECO:0000256" key="3">
    <source>
        <dbReference type="ARBA" id="ARBA00023027"/>
    </source>
</evidence>
<dbReference type="EMBL" id="OBEB01000001">
    <property type="protein sequence ID" value="SNY44729.1"/>
    <property type="molecule type" value="Genomic_DNA"/>
</dbReference>
<evidence type="ECO:0000259" key="5">
    <source>
        <dbReference type="Pfam" id="PF00389"/>
    </source>
</evidence>
<dbReference type="PANTHER" id="PTHR43026">
    <property type="entry name" value="2-HYDROXYACID DEHYDROGENASE HOMOLOG 1-RELATED"/>
    <property type="match status" value="1"/>
</dbReference>
<comment type="similarity">
    <text evidence="1 4">Belongs to the D-isomer specific 2-hydroxyacid dehydrogenase family.</text>
</comment>
<dbReference type="InterPro" id="IPR006139">
    <property type="entry name" value="D-isomer_2_OHA_DH_cat_dom"/>
</dbReference>
<dbReference type="AlphaFoldDB" id="A0A285I9S3"/>
<protein>
    <submittedName>
        <fullName evidence="7">D-lactate dehydrogenase</fullName>
    </submittedName>
</protein>
<evidence type="ECO:0000313" key="8">
    <source>
        <dbReference type="Proteomes" id="UP000219353"/>
    </source>
</evidence>
<feature type="domain" description="D-isomer specific 2-hydroxyacid dehydrogenase NAD-binding" evidence="6">
    <location>
        <begin position="131"/>
        <end position="315"/>
    </location>
</feature>
<dbReference type="InterPro" id="IPR058205">
    <property type="entry name" value="D-LDH-like"/>
</dbReference>
<dbReference type="PROSITE" id="PS00671">
    <property type="entry name" value="D_2_HYDROXYACID_DH_3"/>
    <property type="match status" value="1"/>
</dbReference>
<reference evidence="8" key="1">
    <citation type="submission" date="2017-09" db="EMBL/GenBank/DDBJ databases">
        <authorList>
            <person name="Varghese N."/>
            <person name="Submissions S."/>
        </authorList>
    </citation>
    <scope>NUCLEOTIDE SEQUENCE [LARGE SCALE GENOMIC DNA]</scope>
    <source>
        <strain evidence="8">CGMCC 1.12461</strain>
    </source>
</reference>
<dbReference type="PANTHER" id="PTHR43026:SF1">
    <property type="entry name" value="2-HYDROXYACID DEHYDROGENASE HOMOLOG 1-RELATED"/>
    <property type="match status" value="1"/>
</dbReference>
<keyword evidence="2 4" id="KW-0560">Oxidoreductase</keyword>
<name>A0A285I9S3_9GAMM</name>
<dbReference type="Pfam" id="PF02826">
    <property type="entry name" value="2-Hacid_dh_C"/>
    <property type="match status" value="1"/>
</dbReference>
<evidence type="ECO:0000313" key="7">
    <source>
        <dbReference type="EMBL" id="SNY44729.1"/>
    </source>
</evidence>
<dbReference type="PROSITE" id="PS00670">
    <property type="entry name" value="D_2_HYDROXYACID_DH_2"/>
    <property type="match status" value="1"/>
</dbReference>
<keyword evidence="3" id="KW-0520">NAD</keyword>
<evidence type="ECO:0000259" key="6">
    <source>
        <dbReference type="Pfam" id="PF02826"/>
    </source>
</evidence>